<dbReference type="InterPro" id="IPR045676">
    <property type="entry name" value="DUF6194"/>
</dbReference>
<dbReference type="EMBL" id="BOMW01000081">
    <property type="protein sequence ID" value="GIF09315.1"/>
    <property type="molecule type" value="Genomic_DNA"/>
</dbReference>
<dbReference type="Pfam" id="PF19694">
    <property type="entry name" value="DUF6194"/>
    <property type="match status" value="1"/>
</dbReference>
<accession>A0A919NEX2</accession>
<evidence type="ECO:0000313" key="2">
    <source>
        <dbReference type="EMBL" id="GIF09315.1"/>
    </source>
</evidence>
<organism evidence="2 3">
    <name type="scientific">Actinoplanes siamensis</name>
    <dbReference type="NCBI Taxonomy" id="1223317"/>
    <lineage>
        <taxon>Bacteria</taxon>
        <taxon>Bacillati</taxon>
        <taxon>Actinomycetota</taxon>
        <taxon>Actinomycetes</taxon>
        <taxon>Micromonosporales</taxon>
        <taxon>Micromonosporaceae</taxon>
        <taxon>Actinoplanes</taxon>
    </lineage>
</organism>
<dbReference type="AlphaFoldDB" id="A0A919NEX2"/>
<comment type="caution">
    <text evidence="2">The sequence shown here is derived from an EMBL/GenBank/DDBJ whole genome shotgun (WGS) entry which is preliminary data.</text>
</comment>
<dbReference type="Proteomes" id="UP000629619">
    <property type="component" value="Unassembled WGS sequence"/>
</dbReference>
<reference evidence="2" key="1">
    <citation type="submission" date="2021-01" db="EMBL/GenBank/DDBJ databases">
        <title>Whole genome shotgun sequence of Actinoplanes siamensis NBRC 109076.</title>
        <authorList>
            <person name="Komaki H."/>
            <person name="Tamura T."/>
        </authorList>
    </citation>
    <scope>NUCLEOTIDE SEQUENCE</scope>
    <source>
        <strain evidence="2">NBRC 109076</strain>
    </source>
</reference>
<keyword evidence="3" id="KW-1185">Reference proteome</keyword>
<proteinExistence type="predicted"/>
<sequence length="158" mass="17690">MLTSPEPRNSPGRVDELAARISRLPDVFQLIAGPDTGAPEPSWGDRFFFVGAERMRPFATIVVQDVPGFDEHSALGRPGAFRLNVELGRDKFRDLFGYGPEEFAAHRAGIDFAERDRWFPHPVYAVQGWGSVVNPATVEVDRLIEHAHRRSAGRARRP</sequence>
<gene>
    <name evidence="2" type="ORF">Asi03nite_68530</name>
</gene>
<protein>
    <recommendedName>
        <fullName evidence="1">DUF6194 domain-containing protein</fullName>
    </recommendedName>
</protein>
<feature type="domain" description="DUF6194" evidence="1">
    <location>
        <begin position="14"/>
        <end position="157"/>
    </location>
</feature>
<evidence type="ECO:0000259" key="1">
    <source>
        <dbReference type="Pfam" id="PF19694"/>
    </source>
</evidence>
<name>A0A919NEX2_9ACTN</name>
<evidence type="ECO:0000313" key="3">
    <source>
        <dbReference type="Proteomes" id="UP000629619"/>
    </source>
</evidence>